<evidence type="ECO:0000313" key="2">
    <source>
        <dbReference type="Proteomes" id="UP001567538"/>
    </source>
</evidence>
<reference evidence="1 2" key="1">
    <citation type="submission" date="2024-06" db="EMBL/GenBank/DDBJ databases">
        <title>A chromosome level genome sequence of Diviner's sage (Salvia divinorum).</title>
        <authorList>
            <person name="Ford S.A."/>
            <person name="Ro D.-K."/>
            <person name="Ness R.W."/>
            <person name="Phillips M.A."/>
        </authorList>
    </citation>
    <scope>NUCLEOTIDE SEQUENCE [LARGE SCALE GENOMIC DNA]</scope>
    <source>
        <strain evidence="1">SAF-2024a</strain>
        <tissue evidence="1">Leaf</tissue>
    </source>
</reference>
<evidence type="ECO:0000313" key="1">
    <source>
        <dbReference type="EMBL" id="KAL1532349.1"/>
    </source>
</evidence>
<comment type="caution">
    <text evidence="1">The sequence shown here is derived from an EMBL/GenBank/DDBJ whole genome shotgun (WGS) entry which is preliminary data.</text>
</comment>
<proteinExistence type="predicted"/>
<name>A0ABD1FKJ8_SALDI</name>
<protein>
    <submittedName>
        <fullName evidence="1">Uncharacterized protein</fullName>
    </submittedName>
</protein>
<dbReference type="AlphaFoldDB" id="A0ABD1FKJ8"/>
<accession>A0ABD1FKJ8</accession>
<dbReference type="EMBL" id="JBEAFC010000014">
    <property type="protein sequence ID" value="KAL1532349.1"/>
    <property type="molecule type" value="Genomic_DNA"/>
</dbReference>
<dbReference type="Proteomes" id="UP001567538">
    <property type="component" value="Unassembled WGS sequence"/>
</dbReference>
<sequence length="124" mass="14273">MPPPLGHEGLGKQDGTIHPLRYEGIVWVRRWKIKMLLVNLTKDRLVSGTENGGIRACYEQEAEIDYVTQRTDLVSLYAGMKVREGTELEKLLNEQKIRRLDVLQCRNDEHVRISMFNVGLVLVL</sequence>
<organism evidence="1 2">
    <name type="scientific">Salvia divinorum</name>
    <name type="common">Maria pastora</name>
    <name type="synonym">Diviner's sage</name>
    <dbReference type="NCBI Taxonomy" id="28513"/>
    <lineage>
        <taxon>Eukaryota</taxon>
        <taxon>Viridiplantae</taxon>
        <taxon>Streptophyta</taxon>
        <taxon>Embryophyta</taxon>
        <taxon>Tracheophyta</taxon>
        <taxon>Spermatophyta</taxon>
        <taxon>Magnoliopsida</taxon>
        <taxon>eudicotyledons</taxon>
        <taxon>Gunneridae</taxon>
        <taxon>Pentapetalae</taxon>
        <taxon>asterids</taxon>
        <taxon>lamiids</taxon>
        <taxon>Lamiales</taxon>
        <taxon>Lamiaceae</taxon>
        <taxon>Nepetoideae</taxon>
        <taxon>Mentheae</taxon>
        <taxon>Salviinae</taxon>
        <taxon>Salvia</taxon>
        <taxon>Salvia subgen. Calosphace</taxon>
    </lineage>
</organism>
<gene>
    <name evidence="1" type="ORF">AAHA92_32373</name>
</gene>
<keyword evidence="2" id="KW-1185">Reference proteome</keyword>